<accession>A0ABN1TEH6</accession>
<evidence type="ECO:0000259" key="5">
    <source>
        <dbReference type="PROSITE" id="PS50977"/>
    </source>
</evidence>
<dbReference type="Pfam" id="PF00440">
    <property type="entry name" value="TetR_N"/>
    <property type="match status" value="1"/>
</dbReference>
<dbReference type="PANTHER" id="PTHR30055">
    <property type="entry name" value="HTH-TYPE TRANSCRIPTIONAL REGULATOR RUTR"/>
    <property type="match status" value="1"/>
</dbReference>
<evidence type="ECO:0000256" key="2">
    <source>
        <dbReference type="ARBA" id="ARBA00023125"/>
    </source>
</evidence>
<dbReference type="InterPro" id="IPR001647">
    <property type="entry name" value="HTH_TetR"/>
</dbReference>
<dbReference type="InterPro" id="IPR011075">
    <property type="entry name" value="TetR_C"/>
</dbReference>
<keyword evidence="1" id="KW-0805">Transcription regulation</keyword>
<dbReference type="EMBL" id="BAAALD010000014">
    <property type="protein sequence ID" value="GAA1078732.1"/>
    <property type="molecule type" value="Genomic_DNA"/>
</dbReference>
<proteinExistence type="predicted"/>
<organism evidence="6 7">
    <name type="scientific">Kitasatospora arboriphila</name>
    <dbReference type="NCBI Taxonomy" id="258052"/>
    <lineage>
        <taxon>Bacteria</taxon>
        <taxon>Bacillati</taxon>
        <taxon>Actinomycetota</taxon>
        <taxon>Actinomycetes</taxon>
        <taxon>Kitasatosporales</taxon>
        <taxon>Streptomycetaceae</taxon>
        <taxon>Kitasatospora</taxon>
    </lineage>
</organism>
<dbReference type="Gene3D" id="1.10.10.60">
    <property type="entry name" value="Homeodomain-like"/>
    <property type="match status" value="1"/>
</dbReference>
<gene>
    <name evidence="6" type="ORF">GCM10009663_20990</name>
</gene>
<comment type="caution">
    <text evidence="6">The sequence shown here is derived from an EMBL/GenBank/DDBJ whole genome shotgun (WGS) entry which is preliminary data.</text>
</comment>
<dbReference type="Pfam" id="PF16859">
    <property type="entry name" value="TetR_C_11"/>
    <property type="match status" value="1"/>
</dbReference>
<keyword evidence="7" id="KW-1185">Reference proteome</keyword>
<dbReference type="RefSeq" id="WP_344623244.1">
    <property type="nucleotide sequence ID" value="NZ_BAAALD010000014.1"/>
</dbReference>
<sequence length="263" mass="26754">MDQLVRRQASVGPSGAVAAGCAPSAPAGVTRAVPLQAGAEASAEPAGVLPPVGPGMPGVGPAVPPVEPAAPAAARRRGRALEAAIFEATLELLVSGGFARLTMEGVAGAAQTGKAALYRRWASKADLVVHALGATLPPPVDIPDLGSVRAELMQLMAGFGAIMCSPAGTAIRVLMAELDHEQAVAFKDFLDGRVMRPANAAILGILGRGERRGDVRPGAATPIVADVAPAMLLYRAKVCEGVVDEAFCTELVDQVLMPLVSAY</sequence>
<dbReference type="Gene3D" id="1.10.357.10">
    <property type="entry name" value="Tetracycline Repressor, domain 2"/>
    <property type="match status" value="1"/>
</dbReference>
<evidence type="ECO:0000313" key="7">
    <source>
        <dbReference type="Proteomes" id="UP001499987"/>
    </source>
</evidence>
<evidence type="ECO:0000256" key="3">
    <source>
        <dbReference type="ARBA" id="ARBA00023163"/>
    </source>
</evidence>
<dbReference type="SUPFAM" id="SSF48498">
    <property type="entry name" value="Tetracyclin repressor-like, C-terminal domain"/>
    <property type="match status" value="1"/>
</dbReference>
<dbReference type="InterPro" id="IPR009057">
    <property type="entry name" value="Homeodomain-like_sf"/>
</dbReference>
<dbReference type="Proteomes" id="UP001499987">
    <property type="component" value="Unassembled WGS sequence"/>
</dbReference>
<name>A0ABN1TEH6_9ACTN</name>
<dbReference type="PROSITE" id="PS50977">
    <property type="entry name" value="HTH_TETR_2"/>
    <property type="match status" value="1"/>
</dbReference>
<dbReference type="SUPFAM" id="SSF46689">
    <property type="entry name" value="Homeodomain-like"/>
    <property type="match status" value="1"/>
</dbReference>
<dbReference type="PANTHER" id="PTHR30055:SF225">
    <property type="entry name" value="TRANSCRIPTIONAL REGULATORY PROTEIN-RELATED"/>
    <property type="match status" value="1"/>
</dbReference>
<evidence type="ECO:0000313" key="6">
    <source>
        <dbReference type="EMBL" id="GAA1078732.1"/>
    </source>
</evidence>
<feature type="domain" description="HTH tetR-type" evidence="5">
    <location>
        <begin position="79"/>
        <end position="139"/>
    </location>
</feature>
<evidence type="ECO:0000256" key="1">
    <source>
        <dbReference type="ARBA" id="ARBA00023015"/>
    </source>
</evidence>
<protein>
    <recommendedName>
        <fullName evidence="5">HTH tetR-type domain-containing protein</fullName>
    </recommendedName>
</protein>
<keyword evidence="2 4" id="KW-0238">DNA-binding</keyword>
<dbReference type="InterPro" id="IPR050109">
    <property type="entry name" value="HTH-type_TetR-like_transc_reg"/>
</dbReference>
<feature type="DNA-binding region" description="H-T-H motif" evidence="4">
    <location>
        <begin position="102"/>
        <end position="121"/>
    </location>
</feature>
<dbReference type="InterPro" id="IPR036271">
    <property type="entry name" value="Tet_transcr_reg_TetR-rel_C_sf"/>
</dbReference>
<dbReference type="PROSITE" id="PS51257">
    <property type="entry name" value="PROKAR_LIPOPROTEIN"/>
    <property type="match status" value="1"/>
</dbReference>
<evidence type="ECO:0000256" key="4">
    <source>
        <dbReference type="PROSITE-ProRule" id="PRU00335"/>
    </source>
</evidence>
<keyword evidence="3" id="KW-0804">Transcription</keyword>
<reference evidence="6 7" key="1">
    <citation type="journal article" date="2019" name="Int. J. Syst. Evol. Microbiol.">
        <title>The Global Catalogue of Microorganisms (GCM) 10K type strain sequencing project: providing services to taxonomists for standard genome sequencing and annotation.</title>
        <authorList>
            <consortium name="The Broad Institute Genomics Platform"/>
            <consortium name="The Broad Institute Genome Sequencing Center for Infectious Disease"/>
            <person name="Wu L."/>
            <person name="Ma J."/>
        </authorList>
    </citation>
    <scope>NUCLEOTIDE SEQUENCE [LARGE SCALE GENOMIC DNA]</scope>
    <source>
        <strain evidence="6 7">JCM 13002</strain>
    </source>
</reference>